<feature type="compositionally biased region" description="Basic and acidic residues" evidence="1">
    <location>
        <begin position="133"/>
        <end position="148"/>
    </location>
</feature>
<dbReference type="PANTHER" id="PTHR36159">
    <property type="entry name" value="PROTEIN CBG23766"/>
    <property type="match status" value="1"/>
</dbReference>
<dbReference type="GO" id="GO:0004623">
    <property type="term" value="F:phospholipase A2 activity"/>
    <property type="evidence" value="ECO:0007669"/>
    <property type="project" value="InterPro"/>
</dbReference>
<dbReference type="PANTHER" id="PTHR36159:SF1">
    <property type="entry name" value="RETROVIRUS-RELATED POL POLYPROTEIN FROM TRANSPOSON 412-LIKE PROTEIN"/>
    <property type="match status" value="1"/>
</dbReference>
<organism evidence="4 5">
    <name type="scientific">Exocentrus adspersus</name>
    <dbReference type="NCBI Taxonomy" id="1586481"/>
    <lineage>
        <taxon>Eukaryota</taxon>
        <taxon>Metazoa</taxon>
        <taxon>Ecdysozoa</taxon>
        <taxon>Arthropoda</taxon>
        <taxon>Hexapoda</taxon>
        <taxon>Insecta</taxon>
        <taxon>Pterygota</taxon>
        <taxon>Neoptera</taxon>
        <taxon>Endopterygota</taxon>
        <taxon>Coleoptera</taxon>
        <taxon>Polyphaga</taxon>
        <taxon>Cucujiformia</taxon>
        <taxon>Chrysomeloidea</taxon>
        <taxon>Cerambycidae</taxon>
        <taxon>Lamiinae</taxon>
        <taxon>Acanthocinini</taxon>
        <taxon>Exocentrus</taxon>
    </lineage>
</organism>
<dbReference type="GO" id="GO:0006644">
    <property type="term" value="P:phospholipid metabolic process"/>
    <property type="evidence" value="ECO:0007669"/>
    <property type="project" value="InterPro"/>
</dbReference>
<evidence type="ECO:0000259" key="3">
    <source>
        <dbReference type="Pfam" id="PF21738"/>
    </source>
</evidence>
<evidence type="ECO:0000313" key="5">
    <source>
        <dbReference type="Proteomes" id="UP001159042"/>
    </source>
</evidence>
<gene>
    <name evidence="4" type="ORF">NQ315_014298</name>
</gene>
<proteinExistence type="predicted"/>
<dbReference type="AlphaFoldDB" id="A0AAV8VIF6"/>
<dbReference type="GO" id="GO:0050482">
    <property type="term" value="P:arachidonate secretion"/>
    <property type="evidence" value="ECO:0007669"/>
    <property type="project" value="InterPro"/>
</dbReference>
<evidence type="ECO:0000313" key="4">
    <source>
        <dbReference type="EMBL" id="KAJ8914102.1"/>
    </source>
</evidence>
<dbReference type="GO" id="GO:0005198">
    <property type="term" value="F:structural molecule activity"/>
    <property type="evidence" value="ECO:0007669"/>
    <property type="project" value="InterPro"/>
</dbReference>
<protein>
    <submittedName>
        <fullName evidence="4">Uncharacterized protein</fullName>
    </submittedName>
</protein>
<dbReference type="Proteomes" id="UP001159042">
    <property type="component" value="Unassembled WGS sequence"/>
</dbReference>
<dbReference type="Gene3D" id="1.20.90.10">
    <property type="entry name" value="Phospholipase A2 domain"/>
    <property type="match status" value="1"/>
</dbReference>
<dbReference type="Pfam" id="PF08398">
    <property type="entry name" value="Phospholip_A2_4"/>
    <property type="match status" value="1"/>
</dbReference>
<evidence type="ECO:0000256" key="1">
    <source>
        <dbReference type="SAM" id="MobiDB-lite"/>
    </source>
</evidence>
<comment type="caution">
    <text evidence="4">The sequence shown here is derived from an EMBL/GenBank/DDBJ whole genome shotgun (WGS) entry which is preliminary data.</text>
</comment>
<dbReference type="InterPro" id="IPR049512">
    <property type="entry name" value="DJR-like_dom"/>
</dbReference>
<sequence length="791" mass="90634">MLVYKDSSVINHQRGQKRKRGSGFVNSLINKLPFELHIPGYQYCGPGTKLEKRLQRGEPGINELDQHCRRHDIAYRNSSDLLDRHKADLILQKAATERVQSQDASLGEKAAAWLISNTMKTKRRLGMGIRLKKEGNSRRRSKTKEGKGIRRRSNTHLRKHRNRVIPPPAALREGGFLPLLLPILGALGALGGGAAGIAKAVNDAKSNKQQLEEQQRHNLAMEKAATEKGSYEIEEITKFIRENVQAPAKINIVPIPHASTVRIETNVDIDFGQPNTIGRLLGFEKRLLKANYLNESDFAVEILKINALGVDCNIASGSYFNGNPVHIIHQFFPTVSAGYKIVESPVNILYFPVTVKTITNVTIQILDERGNLVNFRGETITCKKTKPTQMEILNVLEQPLVDNSIVSWEYHNYQPYINSSFEYNDELRIPIQELDAYTLPCESMLYLEGRLTKDDGQPATKLKLINNAFAFLFRELRYELNGVLVDSIRNVGLTSTLKSYLSYNEVESIALENVGWYPRSTRVLDIANGKFSVCIPLKMLMGFFEDYKKIILNMKQELVLIRCSNDIDAVISEDDSEKPKIHIERIYWRMAHITVAIPQQLALTKILDKNREILLSFRSWELIELPSLSENTKHMWPVKTTTKMETPRHVIIVLQTGKKENIKENKCEFDHCQLTNVRVFLNSERYPYNDLFLDFENNKFATLYEMFARFRQAYYEKENEPIFTPKQFKDIAPIVYIDCSRQKEAIQSGAVVLRIELERKDNVPKDTTAYCLVLHDKLYSYNPLTKIVKQE</sequence>
<dbReference type="EMBL" id="JANEYG010000080">
    <property type="protein sequence ID" value="KAJ8914102.1"/>
    <property type="molecule type" value="Genomic_DNA"/>
</dbReference>
<dbReference type="Pfam" id="PF21738">
    <property type="entry name" value="DJR-like_dom"/>
    <property type="match status" value="1"/>
</dbReference>
<accession>A0AAV8VIF6</accession>
<keyword evidence="5" id="KW-1185">Reference proteome</keyword>
<dbReference type="InterPro" id="IPR036444">
    <property type="entry name" value="PLipase_A2_dom_sf"/>
</dbReference>
<dbReference type="InterPro" id="IPR013607">
    <property type="entry name" value="Phospholipase_A2-like"/>
</dbReference>
<feature type="domain" description="Phospholipase A2-like" evidence="2">
    <location>
        <begin position="35"/>
        <end position="96"/>
    </location>
</feature>
<evidence type="ECO:0000259" key="2">
    <source>
        <dbReference type="Pfam" id="PF08398"/>
    </source>
</evidence>
<feature type="domain" description="Double jelly roll-like" evidence="3">
    <location>
        <begin position="463"/>
        <end position="778"/>
    </location>
</feature>
<feature type="region of interest" description="Disordered" evidence="1">
    <location>
        <begin position="133"/>
        <end position="152"/>
    </location>
</feature>
<reference evidence="4 5" key="1">
    <citation type="journal article" date="2023" name="Insect Mol. Biol.">
        <title>Genome sequencing provides insights into the evolution of gene families encoding plant cell wall-degrading enzymes in longhorned beetles.</title>
        <authorList>
            <person name="Shin N.R."/>
            <person name="Okamura Y."/>
            <person name="Kirsch R."/>
            <person name="Pauchet Y."/>
        </authorList>
    </citation>
    <scope>NUCLEOTIDE SEQUENCE [LARGE SCALE GENOMIC DNA]</scope>
    <source>
        <strain evidence="4">EAD_L_NR</strain>
    </source>
</reference>
<name>A0AAV8VIF6_9CUCU</name>